<reference evidence="1" key="1">
    <citation type="submission" date="2022-12" db="EMBL/GenBank/DDBJ databases">
        <title>Draft genome assemblies for two species of Escallonia (Escalloniales).</title>
        <authorList>
            <person name="Chanderbali A."/>
            <person name="Dervinis C."/>
            <person name="Anghel I."/>
            <person name="Soltis D."/>
            <person name="Soltis P."/>
            <person name="Zapata F."/>
        </authorList>
    </citation>
    <scope>NUCLEOTIDE SEQUENCE</scope>
    <source>
        <strain evidence="1">UCBG92.1500</strain>
        <tissue evidence="1">Leaf</tissue>
    </source>
</reference>
<dbReference type="AlphaFoldDB" id="A0AA88UC73"/>
<dbReference type="Proteomes" id="UP001187471">
    <property type="component" value="Unassembled WGS sequence"/>
</dbReference>
<dbReference type="EMBL" id="JAVXUO010002765">
    <property type="protein sequence ID" value="KAK2969932.1"/>
    <property type="molecule type" value="Genomic_DNA"/>
</dbReference>
<evidence type="ECO:0000313" key="1">
    <source>
        <dbReference type="EMBL" id="KAK2969932.1"/>
    </source>
</evidence>
<accession>A0AA88UC73</accession>
<evidence type="ECO:0000313" key="2">
    <source>
        <dbReference type="Proteomes" id="UP001187471"/>
    </source>
</evidence>
<name>A0AA88UC73_9ASTE</name>
<organism evidence="1 2">
    <name type="scientific">Escallonia rubra</name>
    <dbReference type="NCBI Taxonomy" id="112253"/>
    <lineage>
        <taxon>Eukaryota</taxon>
        <taxon>Viridiplantae</taxon>
        <taxon>Streptophyta</taxon>
        <taxon>Embryophyta</taxon>
        <taxon>Tracheophyta</taxon>
        <taxon>Spermatophyta</taxon>
        <taxon>Magnoliopsida</taxon>
        <taxon>eudicotyledons</taxon>
        <taxon>Gunneridae</taxon>
        <taxon>Pentapetalae</taxon>
        <taxon>asterids</taxon>
        <taxon>campanulids</taxon>
        <taxon>Escalloniales</taxon>
        <taxon>Escalloniaceae</taxon>
        <taxon>Escallonia</taxon>
    </lineage>
</organism>
<keyword evidence="2" id="KW-1185">Reference proteome</keyword>
<gene>
    <name evidence="1" type="ORF">RJ640_000461</name>
</gene>
<dbReference type="PANTHER" id="PTHR33320:SF30">
    <property type="entry name" value="OS04G0606200 PROTEIN"/>
    <property type="match status" value="1"/>
</dbReference>
<proteinExistence type="predicted"/>
<sequence>MASLCGEEERELGRQQAPGACPYCGGKVQAVDVEGRLRFCFLPICLVIKRKYLCTLCSRRMAFTWFKPSRFKPLHLEYLFTIQQESQPTSPRKSAC</sequence>
<protein>
    <submittedName>
        <fullName evidence="1">Uncharacterized protein</fullName>
    </submittedName>
</protein>
<dbReference type="PANTHER" id="PTHR33320">
    <property type="entry name" value="METHIONYL-TRNA SYNTHETASE"/>
    <property type="match status" value="1"/>
</dbReference>
<comment type="caution">
    <text evidence="1">The sequence shown here is derived from an EMBL/GenBank/DDBJ whole genome shotgun (WGS) entry which is preliminary data.</text>
</comment>